<accession>A0A396Z6P6</accession>
<gene>
    <name evidence="1" type="ORF">DLM75_08180</name>
</gene>
<reference evidence="2" key="1">
    <citation type="submission" date="2018-05" db="EMBL/GenBank/DDBJ databases">
        <title>Leptospira yasudae sp. nov. and Leptospira stimsonii sp. nov., two pathogenic species of the genus Leptospira isolated from environmental sources.</title>
        <authorList>
            <person name="Casanovas-Massana A."/>
            <person name="Hamond C."/>
            <person name="Santos L.A."/>
            <person name="Hacker K.P."/>
            <person name="Balassiano I."/>
            <person name="Medeiros M.A."/>
            <person name="Reis M.G."/>
            <person name="Ko A.I."/>
            <person name="Wunder E.A."/>
        </authorList>
    </citation>
    <scope>NUCLEOTIDE SEQUENCE [LARGE SCALE GENOMIC DNA]</scope>
    <source>
        <strain evidence="2">Yale</strain>
    </source>
</reference>
<dbReference type="AlphaFoldDB" id="A0A396Z6P6"/>
<organism evidence="1 2">
    <name type="scientific">Leptospira stimsonii</name>
    <dbReference type="NCBI Taxonomy" id="2202203"/>
    <lineage>
        <taxon>Bacteria</taxon>
        <taxon>Pseudomonadati</taxon>
        <taxon>Spirochaetota</taxon>
        <taxon>Spirochaetia</taxon>
        <taxon>Leptospirales</taxon>
        <taxon>Leptospiraceae</taxon>
        <taxon>Leptospira</taxon>
    </lineage>
</organism>
<name>A0A396Z6P6_9LEPT</name>
<sequence length="65" mass="8272">MFIPLNLWARLSDERNRCFRNRKVCELYRFRAKENDAKFEQNRVRLPSRELKDILEFYKMKFFFF</sequence>
<evidence type="ECO:0000313" key="1">
    <source>
        <dbReference type="EMBL" id="RHX90395.1"/>
    </source>
</evidence>
<protein>
    <submittedName>
        <fullName evidence="1">Uncharacterized protein</fullName>
    </submittedName>
</protein>
<dbReference type="Proteomes" id="UP000265798">
    <property type="component" value="Unassembled WGS sequence"/>
</dbReference>
<proteinExistence type="predicted"/>
<comment type="caution">
    <text evidence="1">The sequence shown here is derived from an EMBL/GenBank/DDBJ whole genome shotgun (WGS) entry which is preliminary data.</text>
</comment>
<dbReference type="EMBL" id="QHCT01000002">
    <property type="protein sequence ID" value="RHX90395.1"/>
    <property type="molecule type" value="Genomic_DNA"/>
</dbReference>
<evidence type="ECO:0000313" key="2">
    <source>
        <dbReference type="Proteomes" id="UP000265798"/>
    </source>
</evidence>